<evidence type="ECO:0000256" key="9">
    <source>
        <dbReference type="ARBA" id="ARBA00022833"/>
    </source>
</evidence>
<keyword evidence="9 13" id="KW-0862">Zinc</keyword>
<dbReference type="GO" id="GO:0004222">
    <property type="term" value="F:metalloendopeptidase activity"/>
    <property type="evidence" value="ECO:0007669"/>
    <property type="project" value="InterPro"/>
</dbReference>
<feature type="active site" evidence="12">
    <location>
        <position position="820"/>
    </location>
</feature>
<evidence type="ECO:0000256" key="10">
    <source>
        <dbReference type="ARBA" id="ARBA00023049"/>
    </source>
</evidence>
<evidence type="ECO:0000313" key="17">
    <source>
        <dbReference type="Proteomes" id="UP000191691"/>
    </source>
</evidence>
<gene>
    <name evidence="16" type="ORF">PENNAL_c0100G10924</name>
</gene>
<keyword evidence="7" id="KW-0732">Signal</keyword>
<dbReference type="GO" id="GO:0003723">
    <property type="term" value="F:RNA binding"/>
    <property type="evidence" value="ECO:0007669"/>
    <property type="project" value="InterPro"/>
</dbReference>
<dbReference type="STRING" id="60175.A0A1V6XAL2"/>
<dbReference type="Gene3D" id="3.40.50.2300">
    <property type="match status" value="1"/>
</dbReference>
<feature type="binding site" evidence="13">
    <location>
        <position position="834"/>
    </location>
    <ligand>
        <name>Zn(2+)</name>
        <dbReference type="ChEBI" id="CHEBI:29105"/>
        <note>catalytic</note>
    </ligand>
</feature>
<dbReference type="SMART" id="SM00950">
    <property type="entry name" value="Piwi"/>
    <property type="match status" value="1"/>
</dbReference>
<evidence type="ECO:0000256" key="3">
    <source>
        <dbReference type="ARBA" id="ARBA00012431"/>
    </source>
</evidence>
<dbReference type="Proteomes" id="UP000191691">
    <property type="component" value="Unassembled WGS sequence"/>
</dbReference>
<dbReference type="InterPro" id="IPR024079">
    <property type="entry name" value="MetalloPept_cat_dom_sf"/>
</dbReference>
<dbReference type="GO" id="GO:0046872">
    <property type="term" value="F:metal ion binding"/>
    <property type="evidence" value="ECO:0007669"/>
    <property type="project" value="UniProtKB-KW"/>
</dbReference>
<evidence type="ECO:0000256" key="1">
    <source>
        <dbReference type="ARBA" id="ARBA00001187"/>
    </source>
</evidence>
<dbReference type="CDD" id="cd02846">
    <property type="entry name" value="PAZ_argonaute_like"/>
    <property type="match status" value="1"/>
</dbReference>
<dbReference type="Pfam" id="PF16488">
    <property type="entry name" value="ArgoL2"/>
    <property type="match status" value="1"/>
</dbReference>
<dbReference type="SUPFAM" id="SSF53098">
    <property type="entry name" value="Ribonuclease H-like"/>
    <property type="match status" value="1"/>
</dbReference>
<sequence>MLYANYLPFTSVGKPIYRYHVSIAAEGSREPAGRKARHIVRLLLEEHYSANFNGIATDYRSTLISVAKLAEGQFDVRYKDENDEEYPENPNVYKVTIQHIGDINPADLINYLTSTNVGSMLSSKPEIVQALNVILGHHPKIERSVASIGGNRHYSFQEGIKESASLEGGLEVLRGFFVRPLEYVIQEWKASNLKASSYRMEAFLKRMRVCITHIKRKGKNGKERPARVKTISGLATPQDGGSTPNGPKVDGYGAGPHNPGSGEGKGKKGKKAPPKAGPPLAGKYISVADFFRKEYNITVNPDLPVVNVGTRDKPVYLPVEVCEVKAGQPVKNKLSPKQTQNMLNFAVKGRMPAKNAQSIVTKGVGVLGIGQPLNATLSSFGIRLGDNLITVQGRVLPTPRIMYAKQKELQAKFGSWNMQSIEFSKPSTLENWVWLFIDAPNSRHGLSPQGLAGSLNEFVQTLKNMGVAAEKPKGGTRIEYSFNADNAPVIETAVRFLQEKHKPELILGILFAKDAQVYNTVKQVCDIRCGLRNVNVQAEKVSGANVQYWANVGLKINLKMGGANQTLRTSDLGFFADGKTMIVGLDVTHPSPGSTSSAPSVVRIVASVDAQLAQWPADIRIQPARQEMAVVKNSGSEDVAFVHLNFFRDTAPVKKVNVFKNDDEVTFEGIKRRFTLKGLTKESLTSLAVGETFEDEFDIASTSDLSSGGLLTLRSTGVVPLVTDGAVTGYLPYRSNDLEIEVDGAKASRVLKAIKTLDRRALPTCRDSSKKAALDKALKNTVTLANAAAKAALSGSSSNELPALTNTCHNQDQATTTLHELTHALGVYSPGTEDNGYGYNAATALSSAEAVMNADSYALYANAIAIGC</sequence>
<dbReference type="PROSITE" id="PS50822">
    <property type="entry name" value="PIWI"/>
    <property type="match status" value="1"/>
</dbReference>
<dbReference type="Gene3D" id="2.170.260.10">
    <property type="entry name" value="paz domain"/>
    <property type="match status" value="1"/>
</dbReference>
<comment type="caution">
    <text evidence="16">The sequence shown here is derived from an EMBL/GenBank/DDBJ whole genome shotgun (WGS) entry which is preliminary data.</text>
</comment>
<protein>
    <recommendedName>
        <fullName evidence="3">deuterolysin</fullName>
        <ecNumber evidence="3">3.4.24.39</ecNumber>
    </recommendedName>
</protein>
<dbReference type="EC" id="3.4.24.39" evidence="3"/>
<evidence type="ECO:0000256" key="12">
    <source>
        <dbReference type="PIRSR" id="PIRSR601384-1"/>
    </source>
</evidence>
<feature type="binding site" evidence="13">
    <location>
        <position position="823"/>
    </location>
    <ligand>
        <name>Zn(2+)</name>
        <dbReference type="ChEBI" id="CHEBI:29105"/>
        <note>catalytic</note>
    </ligand>
</feature>
<dbReference type="Gene3D" id="2.60.40.2970">
    <property type="match status" value="1"/>
</dbReference>
<dbReference type="InterPro" id="IPR032472">
    <property type="entry name" value="ArgoL2"/>
</dbReference>
<evidence type="ECO:0000256" key="2">
    <source>
        <dbReference type="ARBA" id="ARBA00010279"/>
    </source>
</evidence>
<evidence type="ECO:0000256" key="5">
    <source>
        <dbReference type="ARBA" id="ARBA00022685"/>
    </source>
</evidence>
<organism evidence="16 17">
    <name type="scientific">Penicillium nalgiovense</name>
    <dbReference type="NCBI Taxonomy" id="60175"/>
    <lineage>
        <taxon>Eukaryota</taxon>
        <taxon>Fungi</taxon>
        <taxon>Dikarya</taxon>
        <taxon>Ascomycota</taxon>
        <taxon>Pezizomycotina</taxon>
        <taxon>Eurotiomycetes</taxon>
        <taxon>Eurotiomycetidae</taxon>
        <taxon>Eurotiales</taxon>
        <taxon>Aspergillaceae</taxon>
        <taxon>Penicillium</taxon>
    </lineage>
</organism>
<evidence type="ECO:0000313" key="16">
    <source>
        <dbReference type="EMBL" id="OQE72126.1"/>
    </source>
</evidence>
<evidence type="ECO:0000256" key="14">
    <source>
        <dbReference type="SAM" id="MobiDB-lite"/>
    </source>
</evidence>
<dbReference type="InterPro" id="IPR050414">
    <property type="entry name" value="Fungal_M35_metalloproteases"/>
</dbReference>
<dbReference type="SUPFAM" id="SSF101690">
    <property type="entry name" value="PAZ domain"/>
    <property type="match status" value="1"/>
</dbReference>
<dbReference type="Pfam" id="PF02170">
    <property type="entry name" value="PAZ"/>
    <property type="match status" value="1"/>
</dbReference>
<comment type="catalytic activity">
    <reaction evidence="1">
        <text>Preferential cleavage of bonds with hydrophobic residues in P1'. Also 3-Asn-|-Gln-4 and 8-Gly-|-Ser-9 bonds in insulin B chain.</text>
        <dbReference type="EC" id="3.4.24.39"/>
    </reaction>
</comment>
<comment type="cofactor">
    <cofactor evidence="13">
        <name>Zn(2+)</name>
        <dbReference type="ChEBI" id="CHEBI:29105"/>
    </cofactor>
    <text evidence="13">Binds 1 zinc ion per subunit.</text>
</comment>
<evidence type="ECO:0000256" key="6">
    <source>
        <dbReference type="ARBA" id="ARBA00022723"/>
    </source>
</evidence>
<dbReference type="InterPro" id="IPR003100">
    <property type="entry name" value="PAZ_dom"/>
</dbReference>
<dbReference type="Pfam" id="PF02102">
    <property type="entry name" value="Peptidase_M35"/>
    <property type="match status" value="2"/>
</dbReference>
<dbReference type="GO" id="GO:0006508">
    <property type="term" value="P:proteolysis"/>
    <property type="evidence" value="ECO:0007669"/>
    <property type="project" value="UniProtKB-KW"/>
</dbReference>
<dbReference type="AlphaFoldDB" id="A0A1V6XAL2"/>
<name>A0A1V6XAL2_PENNA</name>
<evidence type="ECO:0000256" key="4">
    <source>
        <dbReference type="ARBA" id="ARBA00022670"/>
    </source>
</evidence>
<dbReference type="CDD" id="cd11008">
    <property type="entry name" value="M35_deuterolysin_like"/>
    <property type="match status" value="1"/>
</dbReference>
<feature type="compositionally biased region" description="Polar residues" evidence="14">
    <location>
        <begin position="233"/>
        <end position="245"/>
    </location>
</feature>
<dbReference type="InterPro" id="IPR003165">
    <property type="entry name" value="Piwi"/>
</dbReference>
<dbReference type="PANTHER" id="PTHR37016:SF3">
    <property type="entry name" value="NEUTRAL PROTEASE 2-RELATED"/>
    <property type="match status" value="1"/>
</dbReference>
<dbReference type="Pfam" id="PF16486">
    <property type="entry name" value="ArgoN"/>
    <property type="match status" value="1"/>
</dbReference>
<keyword evidence="17" id="KW-1185">Reference proteome</keyword>
<keyword evidence="8" id="KW-0378">Hydrolase</keyword>
<dbReference type="EMBL" id="MOOB01000100">
    <property type="protein sequence ID" value="OQE72126.1"/>
    <property type="molecule type" value="Genomic_DNA"/>
</dbReference>
<dbReference type="Gene3D" id="3.40.390.10">
    <property type="entry name" value="Collagenase (Catalytic Domain)"/>
    <property type="match status" value="1"/>
</dbReference>
<reference evidence="17" key="1">
    <citation type="journal article" date="2017" name="Nat. Microbiol.">
        <title>Global analysis of biosynthetic gene clusters reveals vast potential of secondary metabolite production in Penicillium species.</title>
        <authorList>
            <person name="Nielsen J.C."/>
            <person name="Grijseels S."/>
            <person name="Prigent S."/>
            <person name="Ji B."/>
            <person name="Dainat J."/>
            <person name="Nielsen K.F."/>
            <person name="Frisvad J.C."/>
            <person name="Workman M."/>
            <person name="Nielsen J."/>
        </authorList>
    </citation>
    <scope>NUCLEOTIDE SEQUENCE [LARGE SCALE GENOMIC DNA]</scope>
    <source>
        <strain evidence="17">IBT 13039</strain>
    </source>
</reference>
<evidence type="ECO:0000256" key="7">
    <source>
        <dbReference type="ARBA" id="ARBA00022729"/>
    </source>
</evidence>
<dbReference type="PANTHER" id="PTHR37016">
    <property type="match status" value="1"/>
</dbReference>
<feature type="domain" description="Piwi" evidence="15">
    <location>
        <begin position="505"/>
        <end position="611"/>
    </location>
</feature>
<proteinExistence type="inferred from homology"/>
<evidence type="ECO:0000256" key="13">
    <source>
        <dbReference type="PIRSR" id="PIRSR601384-2"/>
    </source>
</evidence>
<keyword evidence="4" id="KW-0645">Protease</keyword>
<feature type="region of interest" description="Disordered" evidence="14">
    <location>
        <begin position="215"/>
        <end position="278"/>
    </location>
</feature>
<dbReference type="SUPFAM" id="SSF55486">
    <property type="entry name" value="Metalloproteases ('zincins'), catalytic domain"/>
    <property type="match status" value="1"/>
</dbReference>
<keyword evidence="5" id="KW-0165">Cleavage on pair of basic residues</keyword>
<evidence type="ECO:0000256" key="11">
    <source>
        <dbReference type="ARBA" id="ARBA00023145"/>
    </source>
</evidence>
<dbReference type="InterPro" id="IPR001384">
    <property type="entry name" value="Peptidase_M35"/>
</dbReference>
<keyword evidence="6 13" id="KW-0479">Metal-binding</keyword>
<feature type="binding site" evidence="13">
    <location>
        <position position="819"/>
    </location>
    <ligand>
        <name>Zn(2+)</name>
        <dbReference type="ChEBI" id="CHEBI:29105"/>
        <note>catalytic</note>
    </ligand>
</feature>
<accession>A0A1V6XAL2</accession>
<comment type="similarity">
    <text evidence="2">Belongs to the peptidase M35 family.</text>
</comment>
<keyword evidence="10" id="KW-0482">Metalloprotease</keyword>
<keyword evidence="11" id="KW-0865">Zymogen</keyword>
<dbReference type="InterPro" id="IPR036085">
    <property type="entry name" value="PAZ_dom_sf"/>
</dbReference>
<dbReference type="InterPro" id="IPR012337">
    <property type="entry name" value="RNaseH-like_sf"/>
</dbReference>
<dbReference type="InterPro" id="IPR032474">
    <property type="entry name" value="Argonaute_N"/>
</dbReference>
<evidence type="ECO:0000259" key="15">
    <source>
        <dbReference type="PROSITE" id="PS50822"/>
    </source>
</evidence>
<evidence type="ECO:0000256" key="8">
    <source>
        <dbReference type="ARBA" id="ARBA00022801"/>
    </source>
</evidence>